<feature type="repeat" description="TPR" evidence="1">
    <location>
        <begin position="470"/>
        <end position="503"/>
    </location>
</feature>
<dbReference type="AlphaFoldDB" id="A0A0P1HCF3"/>
<accession>A0A0P1HCF3</accession>
<dbReference type="STRING" id="340021.TM5383_01867"/>
<sequence length="573" mass="63134">METMRKTLSGLVLAAVMGLAPLAPAAQAQGLAGAYLAARHAGMSADFEAAADYYTRALARDPHNVELLESATHAQLALGHLERGVPIARRLDAEGLSSQIANMVLMADAAAKEDYTTLLARTEDHHRIGPLLDGLILAWAHMGAGNVTAAMEKFDAISKERGMTGFADFHKAHALALVGDYEAADKILSDPSLNGLNTMRRSVIARLEILSQLERTDDALKLLAIQFGTDLDPELSALHDRLSAGKTLPFTSIQTARDGLAEVFYTIASALRYEAESDYTLLYSRVAEYLRPDHTEAVLLSGGLLDSLQLYDLAVETYARVETGDPSYHAAGLGRADALRRGGHLDEAAEVLTSLISTHGDLPMVYVTLGDLRRQTKSYDEAIRSYDAALALYEADQPNQWFIYYARAICFERLDRWTQAEADFRKALELNPDQPQVLNYLGYSLVEKRTNLDEALAMIERAVAAQPDSGYIVDSLGWVLYRLGRYEEAVPYMERAAELMPVDPVVNDHLGDVLWAVGRQREAEFQWKRALSFIDPDDIPTDISPERVRQKLAIGLDAVLEQEDSDVLRAAKD</sequence>
<evidence type="ECO:0000313" key="3">
    <source>
        <dbReference type="EMBL" id="CUH84655.1"/>
    </source>
</evidence>
<dbReference type="SMART" id="SM00028">
    <property type="entry name" value="TPR"/>
    <property type="match status" value="5"/>
</dbReference>
<gene>
    <name evidence="3" type="ORF">TM5383_01867</name>
</gene>
<dbReference type="Pfam" id="PF13432">
    <property type="entry name" value="TPR_16"/>
    <property type="match status" value="2"/>
</dbReference>
<dbReference type="Pfam" id="PF13424">
    <property type="entry name" value="TPR_12"/>
    <property type="match status" value="1"/>
</dbReference>
<feature type="signal peptide" evidence="2">
    <location>
        <begin position="1"/>
        <end position="28"/>
    </location>
</feature>
<keyword evidence="4" id="KW-1185">Reference proteome</keyword>
<evidence type="ECO:0000313" key="4">
    <source>
        <dbReference type="Proteomes" id="UP000051681"/>
    </source>
</evidence>
<feature type="chain" id="PRO_5006064274" evidence="2">
    <location>
        <begin position="29"/>
        <end position="573"/>
    </location>
</feature>
<dbReference type="Gene3D" id="1.25.40.10">
    <property type="entry name" value="Tetratricopeptide repeat domain"/>
    <property type="match status" value="2"/>
</dbReference>
<keyword evidence="3" id="KW-0449">Lipoprotein</keyword>
<evidence type="ECO:0000256" key="2">
    <source>
        <dbReference type="SAM" id="SignalP"/>
    </source>
</evidence>
<dbReference type="PANTHER" id="PTHR12558:SF13">
    <property type="entry name" value="CELL DIVISION CYCLE PROTEIN 27 HOMOLOG"/>
    <property type="match status" value="1"/>
</dbReference>
<dbReference type="PANTHER" id="PTHR12558">
    <property type="entry name" value="CELL DIVISION CYCLE 16,23,27"/>
    <property type="match status" value="1"/>
</dbReference>
<dbReference type="Proteomes" id="UP000051681">
    <property type="component" value="Unassembled WGS sequence"/>
</dbReference>
<dbReference type="InterPro" id="IPR019734">
    <property type="entry name" value="TPR_rpt"/>
</dbReference>
<dbReference type="InterPro" id="IPR011990">
    <property type="entry name" value="TPR-like_helical_dom_sf"/>
</dbReference>
<keyword evidence="2" id="KW-0732">Signal</keyword>
<protein>
    <submittedName>
        <fullName evidence="3">Lipoprotein NlpI</fullName>
    </submittedName>
</protein>
<proteinExistence type="predicted"/>
<dbReference type="SUPFAM" id="SSF48452">
    <property type="entry name" value="TPR-like"/>
    <property type="match status" value="3"/>
</dbReference>
<name>A0A0P1HCF3_9RHOB</name>
<evidence type="ECO:0000256" key="1">
    <source>
        <dbReference type="PROSITE-ProRule" id="PRU00339"/>
    </source>
</evidence>
<organism evidence="3 4">
    <name type="scientific">Thalassovita mediterranea</name>
    <dbReference type="NCBI Taxonomy" id="340021"/>
    <lineage>
        <taxon>Bacteria</taxon>
        <taxon>Pseudomonadati</taxon>
        <taxon>Pseudomonadota</taxon>
        <taxon>Alphaproteobacteria</taxon>
        <taxon>Rhodobacterales</taxon>
        <taxon>Roseobacteraceae</taxon>
        <taxon>Thalassovita</taxon>
    </lineage>
</organism>
<reference evidence="3 4" key="1">
    <citation type="submission" date="2015-09" db="EMBL/GenBank/DDBJ databases">
        <authorList>
            <consortium name="Swine Surveillance"/>
        </authorList>
    </citation>
    <scope>NUCLEOTIDE SEQUENCE [LARGE SCALE GENOMIC DNA]</scope>
    <source>
        <strain evidence="3 4">CECT 8383</strain>
    </source>
</reference>
<keyword evidence="1" id="KW-0802">TPR repeat</keyword>
<feature type="repeat" description="TPR" evidence="1">
    <location>
        <begin position="363"/>
        <end position="396"/>
    </location>
</feature>
<dbReference type="EMBL" id="CYSF01000007">
    <property type="protein sequence ID" value="CUH84655.1"/>
    <property type="molecule type" value="Genomic_DNA"/>
</dbReference>
<feature type="repeat" description="TPR" evidence="1">
    <location>
        <begin position="401"/>
        <end position="434"/>
    </location>
</feature>
<dbReference type="PROSITE" id="PS50005">
    <property type="entry name" value="TPR"/>
    <property type="match status" value="3"/>
</dbReference>